<evidence type="ECO:0000313" key="3">
    <source>
        <dbReference type="EMBL" id="MEQ2316793.1"/>
    </source>
</evidence>
<feature type="non-terminal residue" evidence="3">
    <location>
        <position position="1"/>
    </location>
</feature>
<evidence type="ECO:0000256" key="1">
    <source>
        <dbReference type="SAM" id="MobiDB-lite"/>
    </source>
</evidence>
<keyword evidence="2" id="KW-1133">Transmembrane helix</keyword>
<keyword evidence="2" id="KW-0472">Membrane</keyword>
<feature type="region of interest" description="Disordered" evidence="1">
    <location>
        <begin position="41"/>
        <end position="92"/>
    </location>
</feature>
<dbReference type="Proteomes" id="UP001469553">
    <property type="component" value="Unassembled WGS sequence"/>
</dbReference>
<organism evidence="3 4">
    <name type="scientific">Ameca splendens</name>
    <dbReference type="NCBI Taxonomy" id="208324"/>
    <lineage>
        <taxon>Eukaryota</taxon>
        <taxon>Metazoa</taxon>
        <taxon>Chordata</taxon>
        <taxon>Craniata</taxon>
        <taxon>Vertebrata</taxon>
        <taxon>Euteleostomi</taxon>
        <taxon>Actinopterygii</taxon>
        <taxon>Neopterygii</taxon>
        <taxon>Teleostei</taxon>
        <taxon>Neoteleostei</taxon>
        <taxon>Acanthomorphata</taxon>
        <taxon>Ovalentaria</taxon>
        <taxon>Atherinomorphae</taxon>
        <taxon>Cyprinodontiformes</taxon>
        <taxon>Goodeidae</taxon>
        <taxon>Ameca</taxon>
    </lineage>
</organism>
<proteinExistence type="predicted"/>
<sequence>FPKGRTQIITVAVLIGMVCILVPVFIFLCFKQKTQYRYPEMDKTQIKSSQDTDEMKTPLKVEIRQRTSSQKRQENNNYSNSSSSVAKRLFYG</sequence>
<comment type="caution">
    <text evidence="3">The sequence shown here is derived from an EMBL/GenBank/DDBJ whole genome shotgun (WGS) entry which is preliminary data.</text>
</comment>
<evidence type="ECO:0000256" key="2">
    <source>
        <dbReference type="SAM" id="Phobius"/>
    </source>
</evidence>
<reference evidence="3 4" key="1">
    <citation type="submission" date="2021-06" db="EMBL/GenBank/DDBJ databases">
        <authorList>
            <person name="Palmer J.M."/>
        </authorList>
    </citation>
    <scope>NUCLEOTIDE SEQUENCE [LARGE SCALE GENOMIC DNA]</scope>
    <source>
        <strain evidence="3 4">AS_MEX2019</strain>
        <tissue evidence="3">Muscle</tissue>
    </source>
</reference>
<name>A0ABV1ADY6_9TELE</name>
<gene>
    <name evidence="3" type="ORF">AMECASPLE_036185</name>
</gene>
<evidence type="ECO:0000313" key="4">
    <source>
        <dbReference type="Proteomes" id="UP001469553"/>
    </source>
</evidence>
<accession>A0ABV1ADY6</accession>
<keyword evidence="2" id="KW-0812">Transmembrane</keyword>
<feature type="transmembrane region" description="Helical" evidence="2">
    <location>
        <begin position="6"/>
        <end position="30"/>
    </location>
</feature>
<feature type="compositionally biased region" description="Basic and acidic residues" evidence="1">
    <location>
        <begin position="53"/>
        <end position="65"/>
    </location>
</feature>
<dbReference type="EMBL" id="JAHRIP010090276">
    <property type="protein sequence ID" value="MEQ2316793.1"/>
    <property type="molecule type" value="Genomic_DNA"/>
</dbReference>
<feature type="compositionally biased region" description="Low complexity" evidence="1">
    <location>
        <begin position="75"/>
        <end position="84"/>
    </location>
</feature>
<protein>
    <submittedName>
        <fullName evidence="3">Uncharacterized protein</fullName>
    </submittedName>
</protein>
<keyword evidence="4" id="KW-1185">Reference proteome</keyword>